<feature type="domain" description="Thioredoxin-like fold" evidence="2">
    <location>
        <begin position="46"/>
        <end position="210"/>
    </location>
</feature>
<comment type="caution">
    <text evidence="3">The sequence shown here is derived from an EMBL/GenBank/DDBJ whole genome shotgun (WGS) entry which is preliminary data.</text>
</comment>
<dbReference type="PANTHER" id="PTHR33875">
    <property type="entry name" value="OS09G0542200 PROTEIN"/>
    <property type="match status" value="1"/>
</dbReference>
<dbReference type="InterPro" id="IPR036249">
    <property type="entry name" value="Thioredoxin-like_sf"/>
</dbReference>
<sequence length="233" mass="26067">MMIRTAIVFVVFFVGTLVQAQLIPPAKRDGFFYPPGRKIDPDTILIEAYFDPVCPDCRDAWEPLKLAIDHYGSRVALTVHLIPLPFHDNAFVASRALHIVNTLDANATFNLLEGIFKHQALFYNSQTQLMSRPEVVDKLIKLGTVTLGNSYHSLLKSGFSSSKSDLATRVSFKYSVSRGASATPTFYVNGFELPGAGSPMDFEEWRNTIDPLVKPQEVDIRDTFLSFLTQPSY</sequence>
<evidence type="ECO:0000259" key="2">
    <source>
        <dbReference type="Pfam" id="PF13462"/>
    </source>
</evidence>
<dbReference type="AlphaFoldDB" id="A0ABD1BJJ7"/>
<dbReference type="SUPFAM" id="SSF52833">
    <property type="entry name" value="Thioredoxin-like"/>
    <property type="match status" value="1"/>
</dbReference>
<name>A0ABD1BJJ7_CARAN</name>
<evidence type="ECO:0000313" key="4">
    <source>
        <dbReference type="Proteomes" id="UP001558713"/>
    </source>
</evidence>
<dbReference type="InterPro" id="IPR012336">
    <property type="entry name" value="Thioredoxin-like_fold"/>
</dbReference>
<accession>A0ABD1BJJ7</accession>
<dbReference type="CDD" id="cd02972">
    <property type="entry name" value="DsbA_family"/>
    <property type="match status" value="1"/>
</dbReference>
<evidence type="ECO:0000256" key="1">
    <source>
        <dbReference type="SAM" id="SignalP"/>
    </source>
</evidence>
<keyword evidence="4" id="KW-1185">Reference proteome</keyword>
<dbReference type="Proteomes" id="UP001558713">
    <property type="component" value="Unassembled WGS sequence"/>
</dbReference>
<organism evidence="3 4">
    <name type="scientific">Cardamine amara subsp. amara</name>
    <dbReference type="NCBI Taxonomy" id="228776"/>
    <lineage>
        <taxon>Eukaryota</taxon>
        <taxon>Viridiplantae</taxon>
        <taxon>Streptophyta</taxon>
        <taxon>Embryophyta</taxon>
        <taxon>Tracheophyta</taxon>
        <taxon>Spermatophyta</taxon>
        <taxon>Magnoliopsida</taxon>
        <taxon>eudicotyledons</taxon>
        <taxon>Gunneridae</taxon>
        <taxon>Pentapetalae</taxon>
        <taxon>rosids</taxon>
        <taxon>malvids</taxon>
        <taxon>Brassicales</taxon>
        <taxon>Brassicaceae</taxon>
        <taxon>Cardamineae</taxon>
        <taxon>Cardamine</taxon>
    </lineage>
</organism>
<reference evidence="3 4" key="1">
    <citation type="submission" date="2024-04" db="EMBL/GenBank/DDBJ databases">
        <title>Genome assembly C_amara_ONT_v2.</title>
        <authorList>
            <person name="Yant L."/>
            <person name="Moore C."/>
            <person name="Slenker M."/>
        </authorList>
    </citation>
    <scope>NUCLEOTIDE SEQUENCE [LARGE SCALE GENOMIC DNA]</scope>
    <source>
        <tissue evidence="3">Leaf</tissue>
    </source>
</reference>
<proteinExistence type="predicted"/>
<gene>
    <name evidence="3" type="ORF">V5N11_018615</name>
</gene>
<dbReference type="EMBL" id="JBANAX010000245">
    <property type="protein sequence ID" value="KAL1217361.1"/>
    <property type="molecule type" value="Genomic_DNA"/>
</dbReference>
<dbReference type="Gene3D" id="3.40.30.10">
    <property type="entry name" value="Glutaredoxin"/>
    <property type="match status" value="1"/>
</dbReference>
<feature type="signal peptide" evidence="1">
    <location>
        <begin position="1"/>
        <end position="20"/>
    </location>
</feature>
<keyword evidence="1" id="KW-0732">Signal</keyword>
<protein>
    <recommendedName>
        <fullName evidence="2">Thioredoxin-like fold domain-containing protein</fullName>
    </recommendedName>
</protein>
<evidence type="ECO:0000313" key="3">
    <source>
        <dbReference type="EMBL" id="KAL1217361.1"/>
    </source>
</evidence>
<dbReference type="PANTHER" id="PTHR33875:SF4">
    <property type="entry name" value="THIOREDOXIN-LIKE FOLD DOMAIN-CONTAINING PROTEIN"/>
    <property type="match status" value="1"/>
</dbReference>
<feature type="chain" id="PRO_5044752782" description="Thioredoxin-like fold domain-containing protein" evidence="1">
    <location>
        <begin position="21"/>
        <end position="233"/>
    </location>
</feature>
<dbReference type="FunFam" id="3.40.30.10:FF:000431">
    <property type="entry name" value="Thioredoxin superfamily protein"/>
    <property type="match status" value="1"/>
</dbReference>
<dbReference type="Pfam" id="PF13462">
    <property type="entry name" value="Thioredoxin_4"/>
    <property type="match status" value="1"/>
</dbReference>